<gene>
    <name evidence="1" type="ORF">FIBSPDRAFT_940377</name>
</gene>
<evidence type="ECO:0000313" key="2">
    <source>
        <dbReference type="Proteomes" id="UP000076532"/>
    </source>
</evidence>
<dbReference type="Proteomes" id="UP000076532">
    <property type="component" value="Unassembled WGS sequence"/>
</dbReference>
<keyword evidence="2" id="KW-1185">Reference proteome</keyword>
<name>A0A167W3G0_9AGAM</name>
<dbReference type="AlphaFoldDB" id="A0A167W3G0"/>
<protein>
    <submittedName>
        <fullName evidence="1">Uncharacterized protein</fullName>
    </submittedName>
</protein>
<organism evidence="1 2">
    <name type="scientific">Athelia psychrophila</name>
    <dbReference type="NCBI Taxonomy" id="1759441"/>
    <lineage>
        <taxon>Eukaryota</taxon>
        <taxon>Fungi</taxon>
        <taxon>Dikarya</taxon>
        <taxon>Basidiomycota</taxon>
        <taxon>Agaricomycotina</taxon>
        <taxon>Agaricomycetes</taxon>
        <taxon>Agaricomycetidae</taxon>
        <taxon>Atheliales</taxon>
        <taxon>Atheliaceae</taxon>
        <taxon>Athelia</taxon>
    </lineage>
</organism>
<evidence type="ECO:0000313" key="1">
    <source>
        <dbReference type="EMBL" id="KZP05652.1"/>
    </source>
</evidence>
<feature type="non-terminal residue" evidence="1">
    <location>
        <position position="143"/>
    </location>
</feature>
<dbReference type="EMBL" id="KV417826">
    <property type="protein sequence ID" value="KZP05652.1"/>
    <property type="molecule type" value="Genomic_DNA"/>
</dbReference>
<accession>A0A167W3G0</accession>
<sequence length="143" mass="15970">MSDTLYVDPIAYVDSRESTLTRRTALTKSILEYLDVLPDHESSPATRTSFAPSSPPALAPVIIAQHLNSWSEEPEKKIAILRSKVQSWDKPDVLENICKLLKVKPMLRLEATFTGLDPSVSVPIDMKSWKDMVPYITTLSVSV</sequence>
<reference evidence="1 2" key="1">
    <citation type="journal article" date="2016" name="Mol. Biol. Evol.">
        <title>Comparative Genomics of Early-Diverging Mushroom-Forming Fungi Provides Insights into the Origins of Lignocellulose Decay Capabilities.</title>
        <authorList>
            <person name="Nagy L.G."/>
            <person name="Riley R."/>
            <person name="Tritt A."/>
            <person name="Adam C."/>
            <person name="Daum C."/>
            <person name="Floudas D."/>
            <person name="Sun H."/>
            <person name="Yadav J.S."/>
            <person name="Pangilinan J."/>
            <person name="Larsson K.H."/>
            <person name="Matsuura K."/>
            <person name="Barry K."/>
            <person name="Labutti K."/>
            <person name="Kuo R."/>
            <person name="Ohm R.A."/>
            <person name="Bhattacharya S.S."/>
            <person name="Shirouzu T."/>
            <person name="Yoshinaga Y."/>
            <person name="Martin F.M."/>
            <person name="Grigoriev I.V."/>
            <person name="Hibbett D.S."/>
        </authorList>
    </citation>
    <scope>NUCLEOTIDE SEQUENCE [LARGE SCALE GENOMIC DNA]</scope>
    <source>
        <strain evidence="1 2">CBS 109695</strain>
    </source>
</reference>
<proteinExistence type="predicted"/>